<keyword evidence="6" id="KW-1185">Reference proteome</keyword>
<dbReference type="PANTHER" id="PTHR11161:SF0">
    <property type="entry name" value="O-ACYLTRANSFERASE LIKE PROTEIN"/>
    <property type="match status" value="1"/>
</dbReference>
<dbReference type="InterPro" id="IPR006621">
    <property type="entry name" value="Nose-resist-to-fluoxetine_N"/>
</dbReference>
<evidence type="ECO:0000256" key="1">
    <source>
        <dbReference type="SAM" id="Coils"/>
    </source>
</evidence>
<dbReference type="Proteomes" id="UP000749559">
    <property type="component" value="Unassembled WGS sequence"/>
</dbReference>
<feature type="transmembrane region" description="Helical" evidence="3">
    <location>
        <begin position="672"/>
        <end position="699"/>
    </location>
</feature>
<feature type="transmembrane region" description="Helical" evidence="3">
    <location>
        <begin position="851"/>
        <end position="869"/>
    </location>
</feature>
<dbReference type="SMART" id="SM00703">
    <property type="entry name" value="NRF"/>
    <property type="match status" value="1"/>
</dbReference>
<comment type="caution">
    <text evidence="5">The sequence shown here is derived from an EMBL/GenBank/DDBJ whole genome shotgun (WGS) entry which is preliminary data.</text>
</comment>
<dbReference type="OrthoDB" id="10006435at2759"/>
<feature type="region of interest" description="Disordered" evidence="2">
    <location>
        <begin position="292"/>
        <end position="356"/>
    </location>
</feature>
<proteinExistence type="predicted"/>
<dbReference type="AlphaFoldDB" id="A0A8J1TKW6"/>
<organism evidence="5 6">
    <name type="scientific">Owenia fusiformis</name>
    <name type="common">Polychaete worm</name>
    <dbReference type="NCBI Taxonomy" id="6347"/>
    <lineage>
        <taxon>Eukaryota</taxon>
        <taxon>Metazoa</taxon>
        <taxon>Spiralia</taxon>
        <taxon>Lophotrochozoa</taxon>
        <taxon>Annelida</taxon>
        <taxon>Polychaeta</taxon>
        <taxon>Sedentaria</taxon>
        <taxon>Canalipalpata</taxon>
        <taxon>Sabellida</taxon>
        <taxon>Oweniida</taxon>
        <taxon>Oweniidae</taxon>
        <taxon>Owenia</taxon>
    </lineage>
</organism>
<feature type="signal peptide" evidence="4">
    <location>
        <begin position="1"/>
        <end position="29"/>
    </location>
</feature>
<evidence type="ECO:0000256" key="2">
    <source>
        <dbReference type="SAM" id="MobiDB-lite"/>
    </source>
</evidence>
<keyword evidence="3" id="KW-0812">Transmembrane</keyword>
<dbReference type="GO" id="GO:0016747">
    <property type="term" value="F:acyltransferase activity, transferring groups other than amino-acyl groups"/>
    <property type="evidence" value="ECO:0007669"/>
    <property type="project" value="InterPro"/>
</dbReference>
<feature type="region of interest" description="Disordered" evidence="2">
    <location>
        <begin position="452"/>
        <end position="471"/>
    </location>
</feature>
<feature type="chain" id="PRO_5043591010" evidence="4">
    <location>
        <begin position="30"/>
        <end position="1105"/>
    </location>
</feature>
<feature type="compositionally biased region" description="Polar residues" evidence="2">
    <location>
        <begin position="321"/>
        <end position="335"/>
    </location>
</feature>
<feature type="compositionally biased region" description="Basic and acidic residues" evidence="2">
    <location>
        <begin position="433"/>
        <end position="446"/>
    </location>
</feature>
<feature type="transmembrane region" description="Helical" evidence="3">
    <location>
        <begin position="247"/>
        <end position="268"/>
    </location>
</feature>
<keyword evidence="4" id="KW-0732">Signal</keyword>
<name>A0A8J1TKW6_OWEFU</name>
<feature type="compositionally biased region" description="Basic and acidic residues" evidence="2">
    <location>
        <begin position="347"/>
        <end position="356"/>
    </location>
</feature>
<protein>
    <submittedName>
        <fullName evidence="5">Uncharacterized protein</fullName>
    </submittedName>
</protein>
<evidence type="ECO:0000313" key="6">
    <source>
        <dbReference type="Proteomes" id="UP000749559"/>
    </source>
</evidence>
<feature type="transmembrane region" description="Helical" evidence="3">
    <location>
        <begin position="929"/>
        <end position="953"/>
    </location>
</feature>
<gene>
    <name evidence="5" type="ORF">OFUS_LOCUS25826</name>
</gene>
<dbReference type="Pfam" id="PF20146">
    <property type="entry name" value="NRF"/>
    <property type="match status" value="1"/>
</dbReference>
<evidence type="ECO:0000256" key="4">
    <source>
        <dbReference type="SAM" id="SignalP"/>
    </source>
</evidence>
<feature type="transmembrane region" description="Helical" evidence="3">
    <location>
        <begin position="809"/>
        <end position="831"/>
    </location>
</feature>
<feature type="compositionally biased region" description="Polar residues" evidence="2">
    <location>
        <begin position="300"/>
        <end position="312"/>
    </location>
</feature>
<dbReference type="InterPro" id="IPR002656">
    <property type="entry name" value="Acyl_transf_3_dom"/>
</dbReference>
<keyword evidence="3" id="KW-1133">Transmembrane helix</keyword>
<reference evidence="5" key="1">
    <citation type="submission" date="2022-03" db="EMBL/GenBank/DDBJ databases">
        <authorList>
            <person name="Martin C."/>
        </authorList>
    </citation>
    <scope>NUCLEOTIDE SEQUENCE</scope>
</reference>
<feature type="region of interest" description="Disordered" evidence="2">
    <location>
        <begin position="404"/>
        <end position="446"/>
    </location>
</feature>
<feature type="transmembrane region" description="Helical" evidence="3">
    <location>
        <begin position="997"/>
        <end position="1017"/>
    </location>
</feature>
<feature type="coiled-coil region" evidence="1">
    <location>
        <begin position="377"/>
        <end position="404"/>
    </location>
</feature>
<dbReference type="Pfam" id="PF01757">
    <property type="entry name" value="Acyl_transf_3"/>
    <property type="match status" value="1"/>
</dbReference>
<accession>A0A8J1TKW6</accession>
<evidence type="ECO:0000313" key="5">
    <source>
        <dbReference type="EMBL" id="CAH1802111.1"/>
    </source>
</evidence>
<feature type="transmembrane region" description="Helical" evidence="3">
    <location>
        <begin position="627"/>
        <end position="646"/>
    </location>
</feature>
<feature type="transmembrane region" description="Helical" evidence="3">
    <location>
        <begin position="965"/>
        <end position="985"/>
    </location>
</feature>
<feature type="transmembrane region" description="Helical" evidence="3">
    <location>
        <begin position="719"/>
        <end position="740"/>
    </location>
</feature>
<keyword evidence="3" id="KW-0472">Membrane</keyword>
<keyword evidence="1" id="KW-0175">Coiled coil</keyword>
<dbReference type="EMBL" id="CAIIXF020000012">
    <property type="protein sequence ID" value="CAH1802111.1"/>
    <property type="molecule type" value="Genomic_DNA"/>
</dbReference>
<sequence>MKNICDTSTTKAAMILLIFVAVFLHGVESQAAGAAYTIADDTEQTTVRTTPATTPKPKYELAFAIKLKIMEKEAELREMVEEYNITGRDTYMTYQSTCYNDSLLLLKTLVQGFRNMDDGIEFGPTWAKQFYDSSGHLPSGVLEGNVQWMGSPSHCGTLQGGGKSDKINNHVFGGKYCTAKIGMKKKGRLHKEMGYVYVGLCLPDTCITNDTPHLFEEGLLSELLFSLDLVVLHTHCGHHRDLMADPLAIVAMATLIVLTILVIISSIFETFYIKKTDARLEDDVFLKAKRDKRRRKRTHTNSGMSMTQIQEINENDEKPLNDNTETQSPKKSSCNPFRVLTSKAKAQKKDTKETTTKTRIHWKFFSPFKSKKNKQDHDDLDGNHEHLETEIDEMLKENDETLASESPNLIQKAPKKPPRSSNKKPWDSSVKSSLKEDDARAHTSAENEHIEMELKNKHVFGPSVKQRLSDSPLARENRLQYNDQVHSSLDTLVSLNTGVAHIGINQKPKSAKKIQKPKKLIGLKRQPEVDTAKETKTEIEPVNKTSSNSEEEGIPLSTMHNSETQRKRLERFVSQRSVVSTVSAVWHIRQEKLALWKRILLAFSAYNNSSKILDTGHPPEKIRSLNALRLFSLCWIILGNTFNLGISKTQVATAVNAMTEKERLSETLPHQIVLNAFTAVDTFFLVGGVSVVHLFLSHLAHVDGMPSIVMMLKFIFHRIWRIVPVYMLVIFLFTALYPYLGDGPLYPEDLAEGVNCKVHWWTNLLFINNMVYDKQPCLTHTWYLAADMQFFLVSIVILLLLLRHPSVAYVLLSLLFGANTAATGIEAYRIYSDPNTRDDFSVYWHNIFIKPWTRVGPYLIGIILGFILYETQGKITLRKPWKQLAIVLGWVLSATFMLVVVFATYSQNQPGVEKWNIGTYVFFETTKRYMWAIGLGWVVFACEAGYGGIINTFLSWDVWTPLCRLTYVAYLVHPIIIYRFCYTRLQPIYIADSTMTYFYIGHVFFSYATSYFINILFAHPMSEIYQALTFVKAPKDDEHLGSATLIPRSPSPVAARRLERVLSHHEEDMRSRTFSFTSFRSLSHAGSVNSVTQSPSLRRSVSPVR</sequence>
<feature type="compositionally biased region" description="Basic residues" evidence="2">
    <location>
        <begin position="413"/>
        <end position="422"/>
    </location>
</feature>
<feature type="transmembrane region" description="Helical" evidence="3">
    <location>
        <begin position="881"/>
        <end position="905"/>
    </location>
</feature>
<evidence type="ECO:0000256" key="3">
    <source>
        <dbReference type="SAM" id="Phobius"/>
    </source>
</evidence>
<dbReference type="InterPro" id="IPR052728">
    <property type="entry name" value="O2_lipid_transport_reg"/>
</dbReference>
<feature type="transmembrane region" description="Helical" evidence="3">
    <location>
        <begin position="782"/>
        <end position="802"/>
    </location>
</feature>
<dbReference type="PANTHER" id="PTHR11161">
    <property type="entry name" value="O-ACYLTRANSFERASE"/>
    <property type="match status" value="1"/>
</dbReference>